<reference evidence="1 2" key="1">
    <citation type="submission" date="2017-11" db="EMBL/GenBank/DDBJ databases">
        <title>Taxonomic description and genome sequences of Spirosoma HA7 sp. nov., isolated from pollen microhabitat of Corylus avellana.</title>
        <authorList>
            <person name="Ambika Manirajan B."/>
            <person name="Suarez C."/>
            <person name="Ratering S."/>
            <person name="Geissler-Plaum R."/>
            <person name="Cardinale M."/>
            <person name="Sylvia S."/>
        </authorList>
    </citation>
    <scope>NUCLEOTIDE SEQUENCE [LARGE SCALE GENOMIC DNA]</scope>
    <source>
        <strain evidence="1 2">HA7</strain>
    </source>
</reference>
<organism evidence="1 2">
    <name type="scientific">Spirosoma pollinicola</name>
    <dbReference type="NCBI Taxonomy" id="2057025"/>
    <lineage>
        <taxon>Bacteria</taxon>
        <taxon>Pseudomonadati</taxon>
        <taxon>Bacteroidota</taxon>
        <taxon>Cytophagia</taxon>
        <taxon>Cytophagales</taxon>
        <taxon>Cytophagaceae</taxon>
        <taxon>Spirosoma</taxon>
    </lineage>
</organism>
<keyword evidence="2" id="KW-1185">Reference proteome</keyword>
<name>A0A2K8ZC48_9BACT</name>
<dbReference type="KEGG" id="spir:CWM47_24100"/>
<dbReference type="InterPro" id="IPR027417">
    <property type="entry name" value="P-loop_NTPase"/>
</dbReference>
<dbReference type="Pfam" id="PF13479">
    <property type="entry name" value="AAA_24"/>
    <property type="match status" value="1"/>
</dbReference>
<dbReference type="EMBL" id="CP025096">
    <property type="protein sequence ID" value="AUD07453.1"/>
    <property type="molecule type" value="Genomic_DNA"/>
</dbReference>
<gene>
    <name evidence="1" type="ORF">CWM47_24100</name>
</gene>
<accession>A0A2K8ZC48</accession>
<protein>
    <submittedName>
        <fullName evidence="1">AAA family ATPase</fullName>
    </submittedName>
</protein>
<dbReference type="Proteomes" id="UP000232883">
    <property type="component" value="Chromosome"/>
</dbReference>
<proteinExistence type="predicted"/>
<dbReference type="SUPFAM" id="SSF52540">
    <property type="entry name" value="P-loop containing nucleoside triphosphate hydrolases"/>
    <property type="match status" value="1"/>
</dbReference>
<dbReference type="OrthoDB" id="1625426at2"/>
<evidence type="ECO:0000313" key="1">
    <source>
        <dbReference type="EMBL" id="AUD07453.1"/>
    </source>
</evidence>
<dbReference type="AlphaFoldDB" id="A0A2K8ZC48"/>
<sequence length="262" mass="29813">MQGPSGSGKTLGALRVALGLTNGRWDQIAIIDSENRSADLYAELGPYQVLHMNAPYCPEDYIQAMSICEKAGMQVIILDSISHEWESLLDYQSKLPGNSFINWSKVSPRHSAFLYRMLCSSAHIIATVRTKTDYVLTDRNGKIVPEKVGLKGIQRDGNEYEFSICFDLDIRHFATTSKDRTRLYMDQLPFQLDETVGGHIRQWCQINTTTSEEVQHQIEQCATIPDLVELFHQQTAYQVLLKPSFERRKHQLLLVPVQVQPV</sequence>
<evidence type="ECO:0000313" key="2">
    <source>
        <dbReference type="Proteomes" id="UP000232883"/>
    </source>
</evidence>